<keyword evidence="4 9" id="KW-0813">Transport</keyword>
<accession>A0A0R2KZ50</accession>
<evidence type="ECO:0000256" key="5">
    <source>
        <dbReference type="ARBA" id="ARBA00022475"/>
    </source>
</evidence>
<keyword evidence="6 9" id="KW-0812">Transmembrane</keyword>
<keyword evidence="7 9" id="KW-1133">Transmembrane helix</keyword>
<keyword evidence="8 9" id="KW-0472">Membrane</keyword>
<gene>
    <name evidence="9" type="primary">ecfT</name>
    <name evidence="11" type="ORF">FEZ51_08000</name>
    <name evidence="10" type="ORF">IV81_GL001092</name>
</gene>
<dbReference type="InterPro" id="IPR003339">
    <property type="entry name" value="ABC/ECF_trnsptr_transmembrane"/>
</dbReference>
<dbReference type="Proteomes" id="UP000051859">
    <property type="component" value="Unassembled WGS sequence"/>
</dbReference>
<dbReference type="RefSeq" id="WP_057801777.1">
    <property type="nucleotide sequence ID" value="NZ_JQBX01000003.1"/>
</dbReference>
<evidence type="ECO:0000256" key="8">
    <source>
        <dbReference type="ARBA" id="ARBA00023136"/>
    </source>
</evidence>
<dbReference type="GO" id="GO:0005886">
    <property type="term" value="C:plasma membrane"/>
    <property type="evidence" value="ECO:0007669"/>
    <property type="project" value="UniProtKB-SubCell"/>
</dbReference>
<proteinExistence type="inferred from homology"/>
<dbReference type="STRING" id="331679.IV81_GL001092"/>
<keyword evidence="12" id="KW-1185">Reference proteome</keyword>
<dbReference type="EMBL" id="VBTH01000015">
    <property type="protein sequence ID" value="TLQ03732.1"/>
    <property type="molecule type" value="Genomic_DNA"/>
</dbReference>
<keyword evidence="5 9" id="KW-1003">Cell membrane</keyword>
<name>A0A0R2KZ50_9LACO</name>
<dbReference type="Proteomes" id="UP000305541">
    <property type="component" value="Unassembled WGS sequence"/>
</dbReference>
<comment type="subunit">
    <text evidence="9">Forms a stable energy-coupling factor (ECF) transporter complex composed of 2 membrane-embedded substrate-binding proteins (S component), 2 ATP-binding proteins (A component) and 2 transmembrane proteins (T component).</text>
</comment>
<feature type="transmembrane region" description="Helical" evidence="9">
    <location>
        <begin position="246"/>
        <end position="265"/>
    </location>
</feature>
<evidence type="ECO:0000256" key="3">
    <source>
        <dbReference type="ARBA" id="ARBA00014042"/>
    </source>
</evidence>
<evidence type="ECO:0000313" key="11">
    <source>
        <dbReference type="EMBL" id="TLQ03732.1"/>
    </source>
</evidence>
<comment type="subcellular location">
    <subcellularLocation>
        <location evidence="1 9">Cell membrane</location>
        <topology evidence="1 9">Multi-pass membrane protein</topology>
    </subcellularLocation>
</comment>
<organism evidence="10 12">
    <name type="scientific">Pediococcus stilesii</name>
    <dbReference type="NCBI Taxonomy" id="331679"/>
    <lineage>
        <taxon>Bacteria</taxon>
        <taxon>Bacillati</taxon>
        <taxon>Bacillota</taxon>
        <taxon>Bacilli</taxon>
        <taxon>Lactobacillales</taxon>
        <taxon>Lactobacillaceae</taxon>
        <taxon>Pediococcus</taxon>
    </lineage>
</organism>
<evidence type="ECO:0000256" key="1">
    <source>
        <dbReference type="ARBA" id="ARBA00004651"/>
    </source>
</evidence>
<dbReference type="AlphaFoldDB" id="A0A0R2KZ50"/>
<evidence type="ECO:0000256" key="4">
    <source>
        <dbReference type="ARBA" id="ARBA00022448"/>
    </source>
</evidence>
<dbReference type="CDD" id="cd16914">
    <property type="entry name" value="EcfT"/>
    <property type="match status" value="1"/>
</dbReference>
<dbReference type="PATRIC" id="fig|331679.3.peg.1102"/>
<feature type="transmembrane region" description="Helical" evidence="9">
    <location>
        <begin position="149"/>
        <end position="167"/>
    </location>
</feature>
<evidence type="ECO:0000256" key="6">
    <source>
        <dbReference type="ARBA" id="ARBA00022692"/>
    </source>
</evidence>
<feature type="transmembrane region" description="Helical" evidence="9">
    <location>
        <begin position="72"/>
        <end position="94"/>
    </location>
</feature>
<dbReference type="HAMAP" id="MF_01461">
    <property type="entry name" value="EcfT"/>
    <property type="match status" value="1"/>
</dbReference>
<dbReference type="PANTHER" id="PTHR33514">
    <property type="entry name" value="PROTEIN ABCI12, CHLOROPLASTIC"/>
    <property type="match status" value="1"/>
</dbReference>
<sequence length="266" mass="29668">MNKILFGRYVPGNSFIHKMDPRAKLVLSLLYIIAVFMSNSWLAYGTSFLIAIIIIGSSSIAPKFFWDGVKPLIGVILLTMIIQVFFGVGGQVYWHWGILSITSNGLLNAIYIAIRFILIILVSTVLTLSTSPLEISGAIESLFMPLKKLHFPVYEMALMLSIALRFVPTLIDETEKILNAQRSRGANFSSGSIMTRLKKLVSILIPLFESAFSRAEELATAMEARGYQGGEGRSKYRVLNYTKNDILGTIFMIIATMSVLLLRNWS</sequence>
<dbReference type="EMBL" id="JQBX01000003">
    <property type="protein sequence ID" value="KRN94815.1"/>
    <property type="molecule type" value="Genomic_DNA"/>
</dbReference>
<comment type="similarity">
    <text evidence="2 9">Belongs to the energy-coupling factor EcfT family.</text>
</comment>
<feature type="transmembrane region" description="Helical" evidence="9">
    <location>
        <begin position="106"/>
        <end position="128"/>
    </location>
</feature>
<dbReference type="Pfam" id="PF02361">
    <property type="entry name" value="CbiQ"/>
    <property type="match status" value="1"/>
</dbReference>
<evidence type="ECO:0000313" key="12">
    <source>
        <dbReference type="Proteomes" id="UP000051859"/>
    </source>
</evidence>
<protein>
    <recommendedName>
        <fullName evidence="3 9">Energy-coupling factor transporter transmembrane protein EcfT</fullName>
        <shortName evidence="9">ECF transporter T component EcfT</shortName>
    </recommendedName>
</protein>
<comment type="caution">
    <text evidence="10">The sequence shown here is derived from an EMBL/GenBank/DDBJ whole genome shotgun (WGS) entry which is preliminary data.</text>
</comment>
<dbReference type="OrthoDB" id="8075495at2"/>
<dbReference type="PANTHER" id="PTHR33514:SF13">
    <property type="entry name" value="PROTEIN ABCI12, CHLOROPLASTIC"/>
    <property type="match status" value="1"/>
</dbReference>
<dbReference type="InterPro" id="IPR024919">
    <property type="entry name" value="EcfT"/>
</dbReference>
<reference evidence="10 12" key="1">
    <citation type="journal article" date="2015" name="Genome Announc.">
        <title>Expanding the biotechnology potential of lactobacilli through comparative genomics of 213 strains and associated genera.</title>
        <authorList>
            <person name="Sun Z."/>
            <person name="Harris H.M."/>
            <person name="McCann A."/>
            <person name="Guo C."/>
            <person name="Argimon S."/>
            <person name="Zhang W."/>
            <person name="Yang X."/>
            <person name="Jeffery I.B."/>
            <person name="Cooney J.C."/>
            <person name="Kagawa T.F."/>
            <person name="Liu W."/>
            <person name="Song Y."/>
            <person name="Salvetti E."/>
            <person name="Wrobel A."/>
            <person name="Rasinkangas P."/>
            <person name="Parkhill J."/>
            <person name="Rea M.C."/>
            <person name="O'Sullivan O."/>
            <person name="Ritari J."/>
            <person name="Douillard F.P."/>
            <person name="Paul Ross R."/>
            <person name="Yang R."/>
            <person name="Briner A.E."/>
            <person name="Felis G.E."/>
            <person name="de Vos W.M."/>
            <person name="Barrangou R."/>
            <person name="Klaenhammer T.R."/>
            <person name="Caufield P.W."/>
            <person name="Cui Y."/>
            <person name="Zhang H."/>
            <person name="O'Toole P.W."/>
        </authorList>
    </citation>
    <scope>NUCLEOTIDE SEQUENCE [LARGE SCALE GENOMIC DNA]</scope>
    <source>
        <strain evidence="10 12">DSM 18001</strain>
    </source>
</reference>
<evidence type="ECO:0000313" key="10">
    <source>
        <dbReference type="EMBL" id="KRN94815.1"/>
    </source>
</evidence>
<feature type="transmembrane region" description="Helical" evidence="9">
    <location>
        <begin position="25"/>
        <end position="42"/>
    </location>
</feature>
<evidence type="ECO:0000256" key="9">
    <source>
        <dbReference type="HAMAP-Rule" id="MF_01461"/>
    </source>
</evidence>
<evidence type="ECO:0000313" key="13">
    <source>
        <dbReference type="Proteomes" id="UP000305541"/>
    </source>
</evidence>
<evidence type="ECO:0000256" key="2">
    <source>
        <dbReference type="ARBA" id="ARBA00005660"/>
    </source>
</evidence>
<evidence type="ECO:0000256" key="7">
    <source>
        <dbReference type="ARBA" id="ARBA00022989"/>
    </source>
</evidence>
<comment type="function">
    <text evidence="9">Transmembrane (T) component of an energy-coupling factor (ECF) ABC-transporter complex. Unlike classic ABC transporters this ECF transporter provides the energy necessary to transport a number of different substrates.</text>
</comment>
<reference evidence="11 13" key="2">
    <citation type="submission" date="2019-05" db="EMBL/GenBank/DDBJ databases">
        <title>The metagenome of a microbial culture collection derived from dairy environment covers the genomic content of the human microbiome.</title>
        <authorList>
            <person name="Roder T."/>
            <person name="Wuthrich D."/>
            <person name="Sattari Z."/>
            <person name="Von Ah U."/>
            <person name="Bar C."/>
            <person name="Ronchi F."/>
            <person name="Macpherson A.J."/>
            <person name="Ganal-Vonarburg S.C."/>
            <person name="Bruggmann R."/>
            <person name="Vergeres G."/>
        </authorList>
    </citation>
    <scope>NUCLEOTIDE SEQUENCE [LARGE SCALE GENOMIC DNA]</scope>
    <source>
        <strain evidence="11 13">FAM 18815</strain>
    </source>
</reference>
<dbReference type="GO" id="GO:0022857">
    <property type="term" value="F:transmembrane transporter activity"/>
    <property type="evidence" value="ECO:0007669"/>
    <property type="project" value="UniProtKB-UniRule"/>
</dbReference>